<proteinExistence type="predicted"/>
<evidence type="ECO:0000256" key="6">
    <source>
        <dbReference type="ARBA" id="ARBA00023315"/>
    </source>
</evidence>
<dbReference type="GO" id="GO:0043998">
    <property type="term" value="F:histone H2A acetyltransferase activity"/>
    <property type="evidence" value="ECO:0007669"/>
    <property type="project" value="InterPro"/>
</dbReference>
<reference evidence="7" key="1">
    <citation type="submission" date="2022-07" db="EMBL/GenBank/DDBJ databases">
        <title>Phylogenomic reconstructions and comparative analyses of Kickxellomycotina fungi.</title>
        <authorList>
            <person name="Reynolds N.K."/>
            <person name="Stajich J.E."/>
            <person name="Barry K."/>
            <person name="Grigoriev I.V."/>
            <person name="Crous P."/>
            <person name="Smith M.E."/>
        </authorList>
    </citation>
    <scope>NUCLEOTIDE SEQUENCE</scope>
    <source>
        <strain evidence="7">RSA 861</strain>
    </source>
</reference>
<dbReference type="GO" id="GO:0005634">
    <property type="term" value="C:nucleus"/>
    <property type="evidence" value="ECO:0007669"/>
    <property type="project" value="UniProtKB-SubCell"/>
</dbReference>
<keyword evidence="4" id="KW-0808">Transferase</keyword>
<dbReference type="SUPFAM" id="SSF55729">
    <property type="entry name" value="Acyl-CoA N-acyltransferases (Nat)"/>
    <property type="match status" value="1"/>
</dbReference>
<evidence type="ECO:0000256" key="3">
    <source>
        <dbReference type="ARBA" id="ARBA00022490"/>
    </source>
</evidence>
<sequence>MLSHEFLRAGSQATSRNLLDQLRPELVSMPGFALRSFRTNDLTKHLRTWIFDLLRTNIKACYEKAGWGWHEYNKRKEVFDPATRFLVVYRTATADQPEKPLAFASYRFTMDIDVSGQEIPVLYIYELQVAAHARSRGLGSWLTECILRLGCAWHMDKVVLTCLKKDAQSPVVCCLSGDIIERLPHASSTNP</sequence>
<dbReference type="PANTHER" id="PTHR20531">
    <property type="entry name" value="N-ALPHA-ACETYLTRANSFERASE 40"/>
    <property type="match status" value="1"/>
</dbReference>
<protein>
    <submittedName>
        <fullName evidence="7">Uncharacterized protein</fullName>
    </submittedName>
</protein>
<evidence type="ECO:0000256" key="5">
    <source>
        <dbReference type="ARBA" id="ARBA00023242"/>
    </source>
</evidence>
<dbReference type="GO" id="GO:1990189">
    <property type="term" value="F:protein N-terminal-serine acetyltransferase activity"/>
    <property type="evidence" value="ECO:0007669"/>
    <property type="project" value="TreeGrafter"/>
</dbReference>
<dbReference type="GO" id="GO:0010485">
    <property type="term" value="F:histone H4 acetyltransferase activity"/>
    <property type="evidence" value="ECO:0007669"/>
    <property type="project" value="InterPro"/>
</dbReference>
<gene>
    <name evidence="7" type="ORF">IWQ60_000870</name>
</gene>
<dbReference type="Gene3D" id="3.40.630.30">
    <property type="match status" value="1"/>
</dbReference>
<dbReference type="InterPro" id="IPR016181">
    <property type="entry name" value="Acyl_CoA_acyltransferase"/>
</dbReference>
<keyword evidence="8" id="KW-1185">Reference proteome</keyword>
<keyword evidence="6" id="KW-0012">Acyltransferase</keyword>
<dbReference type="PANTHER" id="PTHR20531:SF1">
    <property type="entry name" value="N-ALPHA-ACETYLTRANSFERASE 40"/>
    <property type="match status" value="1"/>
</dbReference>
<dbReference type="EMBL" id="JANBPT010000024">
    <property type="protein sequence ID" value="KAJ1929783.1"/>
    <property type="molecule type" value="Genomic_DNA"/>
</dbReference>
<evidence type="ECO:0000256" key="1">
    <source>
        <dbReference type="ARBA" id="ARBA00004123"/>
    </source>
</evidence>
<evidence type="ECO:0000256" key="2">
    <source>
        <dbReference type="ARBA" id="ARBA00004496"/>
    </source>
</evidence>
<evidence type="ECO:0000313" key="8">
    <source>
        <dbReference type="Proteomes" id="UP001150569"/>
    </source>
</evidence>
<dbReference type="Proteomes" id="UP001150569">
    <property type="component" value="Unassembled WGS sequence"/>
</dbReference>
<name>A0A9W8AF90_9FUNG</name>
<dbReference type="InterPro" id="IPR039949">
    <property type="entry name" value="NAA40"/>
</dbReference>
<dbReference type="CDD" id="cd04301">
    <property type="entry name" value="NAT_SF"/>
    <property type="match status" value="1"/>
</dbReference>
<dbReference type="AlphaFoldDB" id="A0A9W8AF90"/>
<keyword evidence="3" id="KW-0963">Cytoplasm</keyword>
<dbReference type="OrthoDB" id="424551at2759"/>
<comment type="subcellular location">
    <subcellularLocation>
        <location evidence="2">Cytoplasm</location>
    </subcellularLocation>
    <subcellularLocation>
        <location evidence="1">Nucleus</location>
    </subcellularLocation>
</comment>
<organism evidence="7 8">
    <name type="scientific">Tieghemiomyces parasiticus</name>
    <dbReference type="NCBI Taxonomy" id="78921"/>
    <lineage>
        <taxon>Eukaryota</taxon>
        <taxon>Fungi</taxon>
        <taxon>Fungi incertae sedis</taxon>
        <taxon>Zoopagomycota</taxon>
        <taxon>Kickxellomycotina</taxon>
        <taxon>Dimargaritomycetes</taxon>
        <taxon>Dimargaritales</taxon>
        <taxon>Dimargaritaceae</taxon>
        <taxon>Tieghemiomyces</taxon>
    </lineage>
</organism>
<dbReference type="GO" id="GO:0005737">
    <property type="term" value="C:cytoplasm"/>
    <property type="evidence" value="ECO:0007669"/>
    <property type="project" value="UniProtKB-SubCell"/>
</dbReference>
<accession>A0A9W8AF90</accession>
<keyword evidence="5" id="KW-0539">Nucleus</keyword>
<comment type="caution">
    <text evidence="7">The sequence shown here is derived from an EMBL/GenBank/DDBJ whole genome shotgun (WGS) entry which is preliminary data.</text>
</comment>
<evidence type="ECO:0000256" key="4">
    <source>
        <dbReference type="ARBA" id="ARBA00022679"/>
    </source>
</evidence>
<evidence type="ECO:0000313" key="7">
    <source>
        <dbReference type="EMBL" id="KAJ1929783.1"/>
    </source>
</evidence>